<dbReference type="RefSeq" id="WP_409545508.1">
    <property type="nucleotide sequence ID" value="NZ_JBKBDD010000018.1"/>
</dbReference>
<accession>A0ABW9LIZ1</accession>
<proteinExistence type="predicted"/>
<reference evidence="2 3" key="1">
    <citation type="submission" date="2024-12" db="EMBL/GenBank/DDBJ databases">
        <title>The coexistence of Mycolicibacterium septicum and Mycolicibacterium nivoides in clinical samples.</title>
        <authorList>
            <person name="Wang C."/>
            <person name="Feng Y."/>
            <person name="Zong Z."/>
        </authorList>
    </citation>
    <scope>NUCLEOTIDE SEQUENCE [LARGE SCALE GENOMIC DNA]</scope>
    <source>
        <strain evidence="2 3">120309</strain>
    </source>
</reference>
<protein>
    <submittedName>
        <fullName evidence="2">Uncharacterized protein</fullName>
    </submittedName>
</protein>
<organism evidence="2 3">
    <name type="scientific">Mycolicibacterium nivoides</name>
    <dbReference type="NCBI Taxonomy" id="2487344"/>
    <lineage>
        <taxon>Bacteria</taxon>
        <taxon>Bacillati</taxon>
        <taxon>Actinomycetota</taxon>
        <taxon>Actinomycetes</taxon>
        <taxon>Mycobacteriales</taxon>
        <taxon>Mycobacteriaceae</taxon>
        <taxon>Mycolicibacterium</taxon>
    </lineage>
</organism>
<feature type="region of interest" description="Disordered" evidence="1">
    <location>
        <begin position="528"/>
        <end position="583"/>
    </location>
</feature>
<evidence type="ECO:0000313" key="2">
    <source>
        <dbReference type="EMBL" id="MFN6547941.1"/>
    </source>
</evidence>
<sequence length="583" mass="63760">MQPVLSARAAASEAGISASRWTQIVRGYKQETKDLRIPVRAPADTLARMATVVQASPEELDAVGRSDAADIMRAAIDRMDEALRQQPTHDSPAVTAISNAAETMPQASIEEAARELSGAVVRLLDETEKQPFLSPSDRQRIQTITDNIKAADLYLGKFLHNPEVQVEYGHRTQQAIEELHDIIFDALQPGAPAAHPTYRPTTLLPPQEFRPQRIEELLNALTSLIVNSTEHITDPLIRADAAEMAQDFIPAQVPSYLVAAYRASIGGIADSTRAIRTVTEAGEPIPAPHVNSLLFAVDDYVSNTRRIVEAMQLVDIDATRDQIDAATPLFAKSVEYADATSQFLDVLAPSAPNRQAGAELAARQQALGELAPFLDAARRTWSESGRSSESAAASEGDEDEQAREFVGSQLDQPIGAIGLKLFSDADEQVMADSTRALRELFQLLGTVDPSFDLSAELDELHRQHVPDHDESMVMFGIRRGEADLLKRAHDNMLAFIDAAERDNAVADAETATFRNMLTQVETYRRAYPLAGATTPGYRKRQPEQEEAHGEENQEQDAAPRSSKESLKGLTPTGSRRRRPGHAG</sequence>
<gene>
    <name evidence="2" type="ORF">ACK4CT_32585</name>
</gene>
<feature type="region of interest" description="Disordered" evidence="1">
    <location>
        <begin position="383"/>
        <end position="403"/>
    </location>
</feature>
<feature type="compositionally biased region" description="Basic and acidic residues" evidence="1">
    <location>
        <begin position="540"/>
        <end position="551"/>
    </location>
</feature>
<dbReference type="EMBL" id="JBKBDD010000018">
    <property type="protein sequence ID" value="MFN6547941.1"/>
    <property type="molecule type" value="Genomic_DNA"/>
</dbReference>
<dbReference type="Proteomes" id="UP001635816">
    <property type="component" value="Unassembled WGS sequence"/>
</dbReference>
<evidence type="ECO:0000256" key="1">
    <source>
        <dbReference type="SAM" id="MobiDB-lite"/>
    </source>
</evidence>
<name>A0ABW9LIZ1_9MYCO</name>
<comment type="caution">
    <text evidence="2">The sequence shown here is derived from an EMBL/GenBank/DDBJ whole genome shotgun (WGS) entry which is preliminary data.</text>
</comment>
<evidence type="ECO:0000313" key="3">
    <source>
        <dbReference type="Proteomes" id="UP001635816"/>
    </source>
</evidence>
<feature type="compositionally biased region" description="Basic residues" evidence="1">
    <location>
        <begin position="574"/>
        <end position="583"/>
    </location>
</feature>
<keyword evidence="3" id="KW-1185">Reference proteome</keyword>
<feature type="compositionally biased region" description="Low complexity" evidence="1">
    <location>
        <begin position="383"/>
        <end position="394"/>
    </location>
</feature>